<sequence length="95" mass="10308">MRLEIVTRTGGLYKGEVSELVVPAFNGEMGILPGHAPVMAVIYKGTVRLVENGEPKSFKVGNGFMTVDQDDITVVVEDYDDAEANAKMFEELGAE</sequence>
<dbReference type="EMBL" id="JASPDQ010000004">
    <property type="protein sequence ID" value="MDK8601362.1"/>
    <property type="molecule type" value="Genomic_DNA"/>
</dbReference>
<dbReference type="OrthoDB" id="9791445at2"/>
<evidence type="ECO:0000256" key="1">
    <source>
        <dbReference type="ARBA" id="ARBA00004202"/>
    </source>
</evidence>
<dbReference type="Proteomes" id="UP000054404">
    <property type="component" value="Unassembled WGS sequence"/>
</dbReference>
<dbReference type="Gene3D" id="2.60.15.10">
    <property type="entry name" value="F0F1 ATP synthase delta/epsilon subunit, N-terminal"/>
    <property type="match status" value="1"/>
</dbReference>
<keyword evidence="6" id="KW-0139">CF(1)</keyword>
<gene>
    <name evidence="9" type="primary">atpC</name>
    <name evidence="9" type="ORF">AQZ59_00891</name>
    <name evidence="10" type="ORF">QP858_02665</name>
</gene>
<dbReference type="PANTHER" id="PTHR13822">
    <property type="entry name" value="ATP SYNTHASE DELTA/EPSILON CHAIN"/>
    <property type="match status" value="1"/>
</dbReference>
<dbReference type="GO" id="GO:0045259">
    <property type="term" value="C:proton-transporting ATP synthase complex"/>
    <property type="evidence" value="ECO:0007669"/>
    <property type="project" value="UniProtKB-KW"/>
</dbReference>
<dbReference type="InterPro" id="IPR001469">
    <property type="entry name" value="ATP_synth_F1_dsu/esu"/>
</dbReference>
<dbReference type="PATRIC" id="fig|59561.3.peg.883"/>
<evidence type="ECO:0000256" key="5">
    <source>
        <dbReference type="ARBA" id="ARBA00023136"/>
    </source>
</evidence>
<proteinExistence type="inferred from homology"/>
<protein>
    <submittedName>
        <fullName evidence="9">ATP synthase epsilon chain</fullName>
    </submittedName>
    <submittedName>
        <fullName evidence="10">F0F1 ATP synthase subunit epsilon</fullName>
    </submittedName>
</protein>
<dbReference type="CDD" id="cd12152">
    <property type="entry name" value="F1-ATPase_delta"/>
    <property type="match status" value="1"/>
</dbReference>
<reference evidence="9 11" key="1">
    <citation type="submission" date="2015-11" db="EMBL/GenBank/DDBJ databases">
        <title>Draft Genome Sequence of the Type Strain Trueperella bernardiae LCDC 89-0504T, Isolated from Blood Culture.</title>
        <authorList>
            <person name="Bernier A.-M."/>
            <person name="Bernard K."/>
        </authorList>
    </citation>
    <scope>NUCLEOTIDE SEQUENCE [LARGE SCALE GENOMIC DNA]</scope>
    <source>
        <strain evidence="9 11">LCDC 89-0504</strain>
    </source>
</reference>
<keyword evidence="4" id="KW-0406">Ion transport</keyword>
<comment type="subcellular location">
    <subcellularLocation>
        <location evidence="1">Cell membrane</location>
        <topology evidence="1">Peripheral membrane protein</topology>
    </subcellularLocation>
</comment>
<dbReference type="EMBL" id="LNIZ01000003">
    <property type="protein sequence ID" value="KTF04369.1"/>
    <property type="molecule type" value="Genomic_DNA"/>
</dbReference>
<feature type="domain" description="ATP synthase F1 complex delta/epsilon subunit N-terminal" evidence="8">
    <location>
        <begin position="1"/>
        <end position="78"/>
    </location>
</feature>
<dbReference type="AlphaFoldDB" id="A0A0W1KK41"/>
<keyword evidence="7" id="KW-0066">ATP synthesis</keyword>
<evidence type="ECO:0000313" key="11">
    <source>
        <dbReference type="Proteomes" id="UP000054404"/>
    </source>
</evidence>
<dbReference type="GO" id="GO:0005886">
    <property type="term" value="C:plasma membrane"/>
    <property type="evidence" value="ECO:0007669"/>
    <property type="project" value="UniProtKB-SubCell"/>
</dbReference>
<reference evidence="10" key="2">
    <citation type="submission" date="2023-05" db="EMBL/GenBank/DDBJ databases">
        <title>Genomic Catalog of Human Bladder Bacteria.</title>
        <authorList>
            <person name="Du J."/>
        </authorList>
    </citation>
    <scope>NUCLEOTIDE SEQUENCE</scope>
    <source>
        <strain evidence="10">UMB1304A</strain>
    </source>
</reference>
<evidence type="ECO:0000256" key="7">
    <source>
        <dbReference type="ARBA" id="ARBA00023310"/>
    </source>
</evidence>
<dbReference type="PANTHER" id="PTHR13822:SF10">
    <property type="entry name" value="ATP SYNTHASE EPSILON CHAIN, CHLOROPLASTIC"/>
    <property type="match status" value="1"/>
</dbReference>
<keyword evidence="3" id="KW-0813">Transport</keyword>
<keyword evidence="11" id="KW-1185">Reference proteome</keyword>
<evidence type="ECO:0000313" key="10">
    <source>
        <dbReference type="EMBL" id="MDK8601362.1"/>
    </source>
</evidence>
<dbReference type="InterPro" id="IPR036771">
    <property type="entry name" value="ATPsynth_dsu/esu_N"/>
</dbReference>
<dbReference type="RefSeq" id="WP_062613454.1">
    <property type="nucleotide sequence ID" value="NZ_CALTZF010000002.1"/>
</dbReference>
<dbReference type="Proteomes" id="UP001225576">
    <property type="component" value="Unassembled WGS sequence"/>
</dbReference>
<evidence type="ECO:0000313" key="9">
    <source>
        <dbReference type="EMBL" id="KTF04369.1"/>
    </source>
</evidence>
<evidence type="ECO:0000256" key="3">
    <source>
        <dbReference type="ARBA" id="ARBA00022448"/>
    </source>
</evidence>
<keyword evidence="5" id="KW-0472">Membrane</keyword>
<comment type="similarity">
    <text evidence="2">Belongs to the ATPase epsilon chain family.</text>
</comment>
<evidence type="ECO:0000256" key="4">
    <source>
        <dbReference type="ARBA" id="ARBA00023065"/>
    </source>
</evidence>
<comment type="caution">
    <text evidence="9">The sequence shown here is derived from an EMBL/GenBank/DDBJ whole genome shotgun (WGS) entry which is preliminary data.</text>
</comment>
<dbReference type="GO" id="GO:0046933">
    <property type="term" value="F:proton-transporting ATP synthase activity, rotational mechanism"/>
    <property type="evidence" value="ECO:0007669"/>
    <property type="project" value="InterPro"/>
</dbReference>
<dbReference type="Pfam" id="PF02823">
    <property type="entry name" value="ATP-synt_DE_N"/>
    <property type="match status" value="1"/>
</dbReference>
<dbReference type="STRING" id="59561.AQZ59_00891"/>
<accession>A0A0W1KK41</accession>
<name>A0A0W1KK41_9ACTO</name>
<evidence type="ECO:0000256" key="6">
    <source>
        <dbReference type="ARBA" id="ARBA00023196"/>
    </source>
</evidence>
<organism evidence="9 11">
    <name type="scientific">Trueperella bernardiae</name>
    <dbReference type="NCBI Taxonomy" id="59561"/>
    <lineage>
        <taxon>Bacteria</taxon>
        <taxon>Bacillati</taxon>
        <taxon>Actinomycetota</taxon>
        <taxon>Actinomycetes</taxon>
        <taxon>Actinomycetales</taxon>
        <taxon>Actinomycetaceae</taxon>
        <taxon>Trueperella</taxon>
    </lineage>
</organism>
<dbReference type="SUPFAM" id="SSF51344">
    <property type="entry name" value="Epsilon subunit of F1F0-ATP synthase N-terminal domain"/>
    <property type="match status" value="1"/>
</dbReference>
<evidence type="ECO:0000256" key="2">
    <source>
        <dbReference type="ARBA" id="ARBA00005712"/>
    </source>
</evidence>
<evidence type="ECO:0000259" key="8">
    <source>
        <dbReference type="Pfam" id="PF02823"/>
    </source>
</evidence>
<dbReference type="InterPro" id="IPR020546">
    <property type="entry name" value="ATP_synth_F1_dsu/esu_N"/>
</dbReference>